<dbReference type="Proteomes" id="UP001234297">
    <property type="component" value="Chromosome 2"/>
</dbReference>
<reference evidence="1 2" key="1">
    <citation type="journal article" date="2022" name="Hortic Res">
        <title>A haplotype resolved chromosomal level avocado genome allows analysis of novel avocado genes.</title>
        <authorList>
            <person name="Nath O."/>
            <person name="Fletcher S.J."/>
            <person name="Hayward A."/>
            <person name="Shaw L.M."/>
            <person name="Masouleh A.K."/>
            <person name="Furtado A."/>
            <person name="Henry R.J."/>
            <person name="Mitter N."/>
        </authorList>
    </citation>
    <scope>NUCLEOTIDE SEQUENCE [LARGE SCALE GENOMIC DNA]</scope>
    <source>
        <strain evidence="2">cv. Hass</strain>
    </source>
</reference>
<name>A0ACC2MKF0_PERAE</name>
<evidence type="ECO:0000313" key="1">
    <source>
        <dbReference type="EMBL" id="KAJ8646207.1"/>
    </source>
</evidence>
<evidence type="ECO:0000313" key="2">
    <source>
        <dbReference type="Proteomes" id="UP001234297"/>
    </source>
</evidence>
<proteinExistence type="predicted"/>
<protein>
    <submittedName>
        <fullName evidence="1">Uncharacterized protein</fullName>
    </submittedName>
</protein>
<dbReference type="EMBL" id="CM056810">
    <property type="protein sequence ID" value="KAJ8646207.1"/>
    <property type="molecule type" value="Genomic_DNA"/>
</dbReference>
<keyword evidence="2" id="KW-1185">Reference proteome</keyword>
<sequence>MSQQAPKFELQKWWKRVVMRERNAYCFFNPTGSGRDSLPLPYFNPAAKREPCRNAGPLSLVSKFLRAPWRLASSRPDFCFVLVFLILYTSGFFFFKTGERSIVTAEEKLMLAKLKLGHV</sequence>
<organism evidence="1 2">
    <name type="scientific">Persea americana</name>
    <name type="common">Avocado</name>
    <dbReference type="NCBI Taxonomy" id="3435"/>
    <lineage>
        <taxon>Eukaryota</taxon>
        <taxon>Viridiplantae</taxon>
        <taxon>Streptophyta</taxon>
        <taxon>Embryophyta</taxon>
        <taxon>Tracheophyta</taxon>
        <taxon>Spermatophyta</taxon>
        <taxon>Magnoliopsida</taxon>
        <taxon>Magnoliidae</taxon>
        <taxon>Laurales</taxon>
        <taxon>Lauraceae</taxon>
        <taxon>Persea</taxon>
    </lineage>
</organism>
<accession>A0ACC2MKF0</accession>
<comment type="caution">
    <text evidence="1">The sequence shown here is derived from an EMBL/GenBank/DDBJ whole genome shotgun (WGS) entry which is preliminary data.</text>
</comment>
<gene>
    <name evidence="1" type="ORF">MRB53_007955</name>
</gene>